<organism evidence="3 4">
    <name type="scientific">Acetobacter fallax</name>
    <dbReference type="NCBI Taxonomy" id="1737473"/>
    <lineage>
        <taxon>Bacteria</taxon>
        <taxon>Pseudomonadati</taxon>
        <taxon>Pseudomonadota</taxon>
        <taxon>Alphaproteobacteria</taxon>
        <taxon>Acetobacterales</taxon>
        <taxon>Acetobacteraceae</taxon>
        <taxon>Acetobacter</taxon>
    </lineage>
</organism>
<evidence type="ECO:0000256" key="1">
    <source>
        <dbReference type="SAM" id="Phobius"/>
    </source>
</evidence>
<sequence length="391" mass="42875">MVRCDVAGELLGSEPRHYYTLDSLRGIAALTVVANHMLIMSDQGNRIWWHGAQPTGIAGVLLFRTPLAVLFQGVNAVYLFFVLSGFVLSLPWVRGRSQTYATFVIRRFFRIYPPYIAAIILSFGLLALAGHPPVGETSYWYSQIWSGPFDGRCLLAIGMMDTRNAFMDFPVWTVSWELGIGLVFPLLMMPVARYGARGLAVSAALAILIGFVLRVTGPVAAEVGRSACAYILLFLMGAGLAIIADRAQGFFALHRSFGSALGIIGVLLLARTWSDRPLIAFLPLGLGSMFLICAAISEGPLNRFLMLPVARWAGKISFSLYLIHVPIITAFVAFGRLPLFASIFLGAVVSFAVAPQFHRLIERPGQQAGRFLTTRKSKMPVTIEQMARNRT</sequence>
<feature type="domain" description="Acyltransferase 3" evidence="2">
    <location>
        <begin position="19"/>
        <end position="354"/>
    </location>
</feature>
<gene>
    <name evidence="3" type="ORF">GOB84_06245</name>
</gene>
<dbReference type="InterPro" id="IPR002656">
    <property type="entry name" value="Acyl_transf_3_dom"/>
</dbReference>
<dbReference type="InterPro" id="IPR050879">
    <property type="entry name" value="Acyltransferase_3"/>
</dbReference>
<feature type="transmembrane region" description="Helical" evidence="1">
    <location>
        <begin position="256"/>
        <end position="273"/>
    </location>
</feature>
<proteinExistence type="predicted"/>
<dbReference type="Pfam" id="PF01757">
    <property type="entry name" value="Acyl_transf_3"/>
    <property type="match status" value="1"/>
</dbReference>
<comment type="caution">
    <text evidence="3">The sequence shown here is derived from an EMBL/GenBank/DDBJ whole genome shotgun (WGS) entry which is preliminary data.</text>
</comment>
<keyword evidence="4" id="KW-1185">Reference proteome</keyword>
<dbReference type="GO" id="GO:0016746">
    <property type="term" value="F:acyltransferase activity"/>
    <property type="evidence" value="ECO:0007669"/>
    <property type="project" value="UniProtKB-KW"/>
</dbReference>
<feature type="transmembrane region" description="Helical" evidence="1">
    <location>
        <begin position="318"/>
        <end position="334"/>
    </location>
</feature>
<evidence type="ECO:0000313" key="3">
    <source>
        <dbReference type="EMBL" id="NHO32167.1"/>
    </source>
</evidence>
<feature type="transmembrane region" description="Helical" evidence="1">
    <location>
        <begin position="199"/>
        <end position="217"/>
    </location>
</feature>
<dbReference type="RefSeq" id="WP_173576698.1">
    <property type="nucleotide sequence ID" value="NZ_WOSW01000008.1"/>
</dbReference>
<reference evidence="3 4" key="1">
    <citation type="journal article" date="2020" name="Int. J. Syst. Evol. Microbiol.">
        <title>Novel acetic acid bacteria from cider fermentations: Acetobacter conturbans sp. nov. and Acetobacter fallax sp. nov.</title>
        <authorList>
            <person name="Sombolestani A.S."/>
            <person name="Cleenwerck I."/>
            <person name="Cnockaert M."/>
            <person name="Borremans W."/>
            <person name="Wieme A.D."/>
            <person name="De Vuyst L."/>
            <person name="Vandamme P."/>
        </authorList>
    </citation>
    <scope>NUCLEOTIDE SEQUENCE [LARGE SCALE GENOMIC DNA]</scope>
    <source>
        <strain evidence="3 4">LMG 1637</strain>
    </source>
</reference>
<keyword evidence="3" id="KW-0012">Acyltransferase</keyword>
<dbReference type="PANTHER" id="PTHR23028">
    <property type="entry name" value="ACETYLTRANSFERASE"/>
    <property type="match status" value="1"/>
</dbReference>
<name>A0ABX0K6Y6_9PROT</name>
<feature type="transmembrane region" description="Helical" evidence="1">
    <location>
        <begin position="69"/>
        <end position="90"/>
    </location>
</feature>
<protein>
    <submittedName>
        <fullName evidence="3">Acyltransferase family protein</fullName>
    </submittedName>
</protein>
<keyword evidence="1" id="KW-0812">Transmembrane</keyword>
<keyword evidence="1" id="KW-1133">Transmembrane helix</keyword>
<keyword evidence="1" id="KW-0472">Membrane</keyword>
<feature type="transmembrane region" description="Helical" evidence="1">
    <location>
        <begin position="223"/>
        <end position="244"/>
    </location>
</feature>
<feature type="transmembrane region" description="Helical" evidence="1">
    <location>
        <begin position="340"/>
        <end position="361"/>
    </location>
</feature>
<feature type="transmembrane region" description="Helical" evidence="1">
    <location>
        <begin position="111"/>
        <end position="130"/>
    </location>
</feature>
<dbReference type="EMBL" id="WOSW01000008">
    <property type="protein sequence ID" value="NHO32167.1"/>
    <property type="molecule type" value="Genomic_DNA"/>
</dbReference>
<feature type="transmembrane region" description="Helical" evidence="1">
    <location>
        <begin position="279"/>
        <end position="297"/>
    </location>
</feature>
<evidence type="ECO:0000313" key="4">
    <source>
        <dbReference type="Proteomes" id="UP000615326"/>
    </source>
</evidence>
<dbReference type="Proteomes" id="UP000615326">
    <property type="component" value="Unassembled WGS sequence"/>
</dbReference>
<feature type="transmembrane region" description="Helical" evidence="1">
    <location>
        <begin position="169"/>
        <end position="187"/>
    </location>
</feature>
<keyword evidence="3" id="KW-0808">Transferase</keyword>
<evidence type="ECO:0000259" key="2">
    <source>
        <dbReference type="Pfam" id="PF01757"/>
    </source>
</evidence>
<accession>A0ABX0K6Y6</accession>